<sequence length="46" mass="4677">MLQRTNSCPGDPRVGLGGGANAIASSSLTCVAALRHNIGSRRAKVL</sequence>
<reference evidence="1" key="1">
    <citation type="submission" date="2018-01" db="EMBL/GenBank/DDBJ databases">
        <authorList>
            <person name="Clerissi C."/>
        </authorList>
    </citation>
    <scope>NUCLEOTIDE SEQUENCE</scope>
    <source>
        <strain evidence="1">Cupriavidus oxalaticus LMG 2235</strain>
    </source>
</reference>
<dbReference type="EMBL" id="OGUS01000109">
    <property type="protein sequence ID" value="SPC10619.1"/>
    <property type="molecule type" value="Genomic_DNA"/>
</dbReference>
<proteinExistence type="predicted"/>
<accession>A0A375FYK3</accession>
<protein>
    <submittedName>
        <fullName evidence="1">Uncharacterized protein</fullName>
    </submittedName>
</protein>
<dbReference type="AlphaFoldDB" id="A0A375FYK3"/>
<gene>
    <name evidence="1" type="ORF">CO2235_10004</name>
</gene>
<name>A0A375FYK3_9BURK</name>
<comment type="caution">
    <text evidence="1">The sequence shown here is derived from an EMBL/GenBank/DDBJ whole genome shotgun (WGS) entry which is preliminary data.</text>
</comment>
<organism evidence="1">
    <name type="scientific">Cupriavidus oxalaticus</name>
    <dbReference type="NCBI Taxonomy" id="96344"/>
    <lineage>
        <taxon>Bacteria</taxon>
        <taxon>Pseudomonadati</taxon>
        <taxon>Pseudomonadota</taxon>
        <taxon>Betaproteobacteria</taxon>
        <taxon>Burkholderiales</taxon>
        <taxon>Burkholderiaceae</taxon>
        <taxon>Cupriavidus</taxon>
    </lineage>
</organism>
<dbReference type="Proteomes" id="UP000256862">
    <property type="component" value="Chromosome CO2235"/>
</dbReference>
<evidence type="ECO:0000313" key="1">
    <source>
        <dbReference type="EMBL" id="SPC10619.1"/>
    </source>
</evidence>